<evidence type="ECO:0000259" key="1">
    <source>
        <dbReference type="SMART" id="SM00984"/>
    </source>
</evidence>
<feature type="non-terminal residue" evidence="2">
    <location>
        <position position="1"/>
    </location>
</feature>
<dbReference type="SUPFAM" id="SSF52413">
    <property type="entry name" value="UDP-glucose/GDP-mannose dehydrogenase C-terminal domain"/>
    <property type="match status" value="1"/>
</dbReference>
<dbReference type="EMBL" id="PKTG01000126">
    <property type="protein sequence ID" value="PLX15899.1"/>
    <property type="molecule type" value="Genomic_DNA"/>
</dbReference>
<proteinExistence type="predicted"/>
<dbReference type="Gene3D" id="3.40.50.720">
    <property type="entry name" value="NAD(P)-binding Rossmann-like Domain"/>
    <property type="match status" value="1"/>
</dbReference>
<dbReference type="AlphaFoldDB" id="A0A2N5ZB85"/>
<dbReference type="InterPro" id="IPR014027">
    <property type="entry name" value="UDP-Glc/GDP-Man_DH_C"/>
</dbReference>
<organism evidence="2 3">
    <name type="scientific">Muiribacterium halophilum</name>
    <dbReference type="NCBI Taxonomy" id="2053465"/>
    <lineage>
        <taxon>Bacteria</taxon>
        <taxon>Candidatus Muiribacteriota</taxon>
        <taxon>Candidatus Muiribacteriia</taxon>
        <taxon>Candidatus Muiribacteriales</taxon>
        <taxon>Candidatus Muiribacteriaceae</taxon>
        <taxon>Candidatus Muiribacterium</taxon>
    </lineage>
</organism>
<gene>
    <name evidence="2" type="ORF">C0601_11840</name>
</gene>
<dbReference type="SMART" id="SM00984">
    <property type="entry name" value="UDPG_MGDP_dh_C"/>
    <property type="match status" value="1"/>
</dbReference>
<accession>A0A2N5ZB85</accession>
<dbReference type="Pfam" id="PF03720">
    <property type="entry name" value="UDPG_MGDP_dh_C"/>
    <property type="match status" value="1"/>
</dbReference>
<dbReference type="GO" id="GO:0016616">
    <property type="term" value="F:oxidoreductase activity, acting on the CH-OH group of donors, NAD or NADP as acceptor"/>
    <property type="evidence" value="ECO:0007669"/>
    <property type="project" value="InterPro"/>
</dbReference>
<dbReference type="Proteomes" id="UP000234857">
    <property type="component" value="Unassembled WGS sequence"/>
</dbReference>
<feature type="domain" description="UDP-glucose/GDP-mannose dehydrogenase C-terminal" evidence="1">
    <location>
        <begin position="1"/>
        <end position="90"/>
    </location>
</feature>
<reference evidence="2 3" key="1">
    <citation type="submission" date="2017-11" db="EMBL/GenBank/DDBJ databases">
        <title>Genome-resolved metagenomics identifies genetic mobility, metabolic interactions, and unexpected diversity in perchlorate-reducing communities.</title>
        <authorList>
            <person name="Barnum T.P."/>
            <person name="Figueroa I.A."/>
            <person name="Carlstrom C.I."/>
            <person name="Lucas L.N."/>
            <person name="Engelbrektson A.L."/>
            <person name="Coates J.D."/>
        </authorList>
    </citation>
    <scope>NUCLEOTIDE SEQUENCE [LARGE SCALE GENOMIC DNA]</scope>
    <source>
        <strain evidence="2">BM706</strain>
    </source>
</reference>
<sequence length="110" mass="12532">EAPSRVIIKNLLDNGATVRVFDPEAMDEAKRIFAGVEGITYCSSMYDACEGSDAIVLVTEWNEFRRPDFDKVKDLLKEPVVFDGRNQFKVDRMKEKGFKYFSIGRNTGNN</sequence>
<dbReference type="GO" id="GO:0051287">
    <property type="term" value="F:NAD binding"/>
    <property type="evidence" value="ECO:0007669"/>
    <property type="project" value="InterPro"/>
</dbReference>
<dbReference type="PANTHER" id="PTHR43750">
    <property type="entry name" value="UDP-GLUCOSE 6-DEHYDROGENASE TUAD"/>
    <property type="match status" value="1"/>
</dbReference>
<dbReference type="PANTHER" id="PTHR43750:SF3">
    <property type="entry name" value="UDP-GLUCOSE 6-DEHYDROGENASE TUAD"/>
    <property type="match status" value="1"/>
</dbReference>
<dbReference type="InterPro" id="IPR036220">
    <property type="entry name" value="UDP-Glc/GDP-Man_DH_C_sf"/>
</dbReference>
<comment type="caution">
    <text evidence="2">The sequence shown here is derived from an EMBL/GenBank/DDBJ whole genome shotgun (WGS) entry which is preliminary data.</text>
</comment>
<name>A0A2N5ZB85_MUIH1</name>
<evidence type="ECO:0000313" key="2">
    <source>
        <dbReference type="EMBL" id="PLX15899.1"/>
    </source>
</evidence>
<protein>
    <submittedName>
        <fullName evidence="2">UDP-glucose 6-dehydrogenase</fullName>
    </submittedName>
</protein>
<evidence type="ECO:0000313" key="3">
    <source>
        <dbReference type="Proteomes" id="UP000234857"/>
    </source>
</evidence>